<dbReference type="EMBL" id="KV427714">
    <property type="protein sequence ID" value="KZS99807.1"/>
    <property type="molecule type" value="Genomic_DNA"/>
</dbReference>
<dbReference type="InParanoid" id="A0A165AWV9"/>
<evidence type="ECO:0000313" key="1">
    <source>
        <dbReference type="EMBL" id="KZS99807.1"/>
    </source>
</evidence>
<dbReference type="RefSeq" id="XP_040757548.1">
    <property type="nucleotide sequence ID" value="XM_040910318.1"/>
</dbReference>
<gene>
    <name evidence="1" type="ORF">LAESUDRAFT_732856</name>
</gene>
<evidence type="ECO:0000313" key="2">
    <source>
        <dbReference type="Proteomes" id="UP000076871"/>
    </source>
</evidence>
<name>A0A165AWV9_9APHY</name>
<keyword evidence="2" id="KW-1185">Reference proteome</keyword>
<proteinExistence type="predicted"/>
<accession>A0A165AWV9</accession>
<dbReference type="OrthoDB" id="2523383at2759"/>
<dbReference type="GeneID" id="63827347"/>
<sequence length="243" mass="25662">MLSALKLLTYPTSLPRARLPPTIDVPMMPVASPPASSSFPTHMLAVSSSRASHSAPNTPTAGSFVSQNSSTATLPLFPAHALVLAVHCTLLPQLPRSRPSNRTASLQLPVVPLTVPNAETFEMLHAYLHTKRADRLLAELLPPLANVIPPAHGAASSSAGRPAYISQFTSEGLLRLAHSLASSAAGHPQGALPALMGCTRVINGLWRNVCALGVFDAELWGVMDVAWEIVLAALTRAAERQRA</sequence>
<organism evidence="1 2">
    <name type="scientific">Laetiporus sulphureus 93-53</name>
    <dbReference type="NCBI Taxonomy" id="1314785"/>
    <lineage>
        <taxon>Eukaryota</taxon>
        <taxon>Fungi</taxon>
        <taxon>Dikarya</taxon>
        <taxon>Basidiomycota</taxon>
        <taxon>Agaricomycotina</taxon>
        <taxon>Agaricomycetes</taxon>
        <taxon>Polyporales</taxon>
        <taxon>Laetiporus</taxon>
    </lineage>
</organism>
<dbReference type="Proteomes" id="UP000076871">
    <property type="component" value="Unassembled WGS sequence"/>
</dbReference>
<reference evidence="1 2" key="1">
    <citation type="journal article" date="2016" name="Mol. Biol. Evol.">
        <title>Comparative Genomics of Early-Diverging Mushroom-Forming Fungi Provides Insights into the Origins of Lignocellulose Decay Capabilities.</title>
        <authorList>
            <person name="Nagy L.G."/>
            <person name="Riley R."/>
            <person name="Tritt A."/>
            <person name="Adam C."/>
            <person name="Daum C."/>
            <person name="Floudas D."/>
            <person name="Sun H."/>
            <person name="Yadav J.S."/>
            <person name="Pangilinan J."/>
            <person name="Larsson K.H."/>
            <person name="Matsuura K."/>
            <person name="Barry K."/>
            <person name="Labutti K."/>
            <person name="Kuo R."/>
            <person name="Ohm R.A."/>
            <person name="Bhattacharya S.S."/>
            <person name="Shirouzu T."/>
            <person name="Yoshinaga Y."/>
            <person name="Martin F.M."/>
            <person name="Grigoriev I.V."/>
            <person name="Hibbett D.S."/>
        </authorList>
    </citation>
    <scope>NUCLEOTIDE SEQUENCE [LARGE SCALE GENOMIC DNA]</scope>
    <source>
        <strain evidence="1 2">93-53</strain>
    </source>
</reference>
<protein>
    <submittedName>
        <fullName evidence="1">Uncharacterized protein</fullName>
    </submittedName>
</protein>
<dbReference type="AlphaFoldDB" id="A0A165AWV9"/>